<evidence type="ECO:0000313" key="21">
    <source>
        <dbReference type="Proteomes" id="UP000241890"/>
    </source>
</evidence>
<keyword evidence="8" id="KW-0256">Endoplasmic reticulum</keyword>
<feature type="repeat" description="ARM" evidence="16">
    <location>
        <begin position="1016"/>
        <end position="1060"/>
    </location>
</feature>
<dbReference type="EC" id="2.4.1.132" evidence="4"/>
<comment type="caution">
    <text evidence="20">The sequence shown here is derived from an EMBL/GenBank/DDBJ whole genome shotgun (WGS) entry which is preliminary data.</text>
</comment>
<dbReference type="EC" id="2.4.1.257" evidence="3"/>
<dbReference type="Pfam" id="PF13439">
    <property type="entry name" value="Glyco_transf_4"/>
    <property type="match status" value="1"/>
</dbReference>
<evidence type="ECO:0000256" key="3">
    <source>
        <dbReference type="ARBA" id="ARBA00011969"/>
    </source>
</evidence>
<sequence>MLWVTLVIGLRVLLGFVPRPEVIFCDQVSHVVPLLRALTGAQVVFYCHFPDKLLCVDRGSALKRLYRAPMDWWEERSTGAADAVVVNSKFTASVFRESFASLERVDLAVLYPAIDMREFDRVLDETQREAARAGFPEELSAHLESCESKSGGNDDKGPIVVLSINRFESKKNLGLALEAMDHVRAKVEAPTFARVHLVLAGGYDPRLQENVDYVATLRKRVQDLGLEGKVSFLLSFSNDQRLELMRIARCVLYTPDREHFGIVPIEAMYAGCPVVAIASGGPLETVIDGKTGFLRSQEPADFGGALVQLVEDKSMALRFALSEVVGAKLKHYVLVRCMHSEYEEELMYMCLGKHAIYLVDDEMIGAGENGLLYSCRYSSLERCEVDVHAQEVFALYFLDKTPLQLSTAETAPEHDEERDFFPERLLFRSADRERLRAELETYFRTDFMFQHWKMPSAAFVVDTEDLLPSSAASRRGVLTANAAGAELTASKLAGYEYQVPRDFTFAGGFSTGSESGSLDASLFQSARALEAGANPTRLGIPEGIAVSTAASTGAIASARFVRTHDQSRPTSSGPPSTLEIIIHDKYPVTQMRYSSTVGAERQAREVAERYMHFIGDQVIDYRIVGRLQRYQRRQTGPSSDLAAVTCWRVQLRTAKNRHNTQRSQELSYRDVSIYVFQRAFIPPNMDHLQTAVIIGFSAHYDQTVRTYMEAVTDSFRCSAKATTWDQLVVQTKANALMLDEESYKWYADNLDPPVLPGAASLALAFCQSILESLRRAKITLRPGQIGSAEEPAQDATRPKVNADPFEYSLRLEHQLPGLAGKDVDAHLAREWKARVWRYLAFCVDGGLLPGELDIHRLALAVQQHNKRLQDISQVLQTLLYFRAVGEDFEQTPLALKVADERLMQNFTCNERVLKNLLQSGYIRWSLEATGDALEYPRFIVRLLQCGRDRVRWGHNLHLIVCEQLARYSIAGNSASSDSRGNKKHSQPHSQAQFIAGNEKAMSQGRVDPLSDLALHTIVPALIDLLNDESCSERIQVLVVSSLVNFTRNNAVLKNKVMAGGALRRGAIESICRFLQSKNDDLVKHSVSLLNNCTKSEQYRSQVAKFRAVGALMRLIMRNEFQPTYRPIQILTQTAAVIGNLASDSHLRDQITNSLGFTTKPLEERNVQIRIPKAIDELASLLSDPAGNFKSQAQHDSLRVTVIYALKNLCIKHADNKLHVGLVAIHKLVQIVAQTSQASSIQQILTDVTLRCLYVLSFHPDNCVLLRKHEILKVLQSKQGTSFSEFRVQIQRKLNESLTVTTTNFALVVGYIDGSTSIQRRKVSLIPSTGPYGTCISLLCRVMRLRAGCTCPRRTTLVMRDSVLDVSIPCVKGIARLALTVRSGL</sequence>
<comment type="catalytic activity">
    <reaction evidence="14">
        <text>a beta-D-Man-(1-&gt;4)-beta-D-GlcNAc-(1-&gt;4)-alpha-D-GlcNAc-diphospho-di-trans,poly-cis-dolichol + GDP-alpha-D-mannose = an alpha-D-Man-(1-&gt;3)-beta-D-Man-(1-&gt;4)-beta-D-GlcNAc-(1-&gt;4)-alpha-D-GlcNAc-diphospho-di-trans,poly-cis-dolichol + GDP + H(+)</text>
        <dbReference type="Rhea" id="RHEA:29515"/>
        <dbReference type="Rhea" id="RHEA-COMP:19511"/>
        <dbReference type="Rhea" id="RHEA-COMP:19513"/>
        <dbReference type="ChEBI" id="CHEBI:15378"/>
        <dbReference type="ChEBI" id="CHEBI:57527"/>
        <dbReference type="ChEBI" id="CHEBI:58189"/>
        <dbReference type="ChEBI" id="CHEBI:58472"/>
        <dbReference type="ChEBI" id="CHEBI:132510"/>
        <dbReference type="EC" id="2.4.1.132"/>
    </reaction>
    <physiologicalReaction direction="left-to-right" evidence="14">
        <dbReference type="Rhea" id="RHEA:29516"/>
    </physiologicalReaction>
</comment>
<evidence type="ECO:0000256" key="1">
    <source>
        <dbReference type="ARBA" id="ARBA00004586"/>
    </source>
</evidence>
<dbReference type="InterPro" id="IPR001296">
    <property type="entry name" value="Glyco_trans_1"/>
</dbReference>
<evidence type="ECO:0000256" key="16">
    <source>
        <dbReference type="PROSITE-ProRule" id="PRU00259"/>
    </source>
</evidence>
<comment type="pathway">
    <text evidence="2">Protein modification; protein glycosylation.</text>
</comment>
<evidence type="ECO:0000256" key="5">
    <source>
        <dbReference type="ARBA" id="ARBA00022676"/>
    </source>
</evidence>
<feature type="signal peptide" evidence="17">
    <location>
        <begin position="1"/>
        <end position="15"/>
    </location>
</feature>
<dbReference type="Gene3D" id="3.40.50.2000">
    <property type="entry name" value="Glycogen Phosphorylase B"/>
    <property type="match status" value="2"/>
</dbReference>
<dbReference type="Pfam" id="PF00534">
    <property type="entry name" value="Glycos_transf_1"/>
    <property type="match status" value="1"/>
</dbReference>
<evidence type="ECO:0000256" key="9">
    <source>
        <dbReference type="ARBA" id="ARBA00022989"/>
    </source>
</evidence>
<dbReference type="InParanoid" id="A0A2R5GAJ0"/>
<evidence type="ECO:0000256" key="4">
    <source>
        <dbReference type="ARBA" id="ARBA00012649"/>
    </source>
</evidence>
<evidence type="ECO:0000259" key="18">
    <source>
        <dbReference type="Pfam" id="PF00534"/>
    </source>
</evidence>
<dbReference type="PROSITE" id="PS50176">
    <property type="entry name" value="ARM_REPEAT"/>
    <property type="match status" value="2"/>
</dbReference>
<reference evidence="20 21" key="1">
    <citation type="submission" date="2017-12" db="EMBL/GenBank/DDBJ databases">
        <title>Sequencing, de novo assembly and annotation of complete genome of a new Thraustochytrid species, strain FCC1311.</title>
        <authorList>
            <person name="Sedici K."/>
            <person name="Godart F."/>
            <person name="Aiese Cigliano R."/>
            <person name="Sanseverino W."/>
            <person name="Barakat M."/>
            <person name="Ortet P."/>
            <person name="Marechal E."/>
            <person name="Cagnac O."/>
            <person name="Amato A."/>
        </authorList>
    </citation>
    <scope>NUCLEOTIDE SEQUENCE [LARGE SCALE GENOMIC DNA]</scope>
</reference>
<dbReference type="InterPro" id="IPR027054">
    <property type="entry name" value="ALG2"/>
</dbReference>
<dbReference type="InterPro" id="IPR028098">
    <property type="entry name" value="Glyco_trans_4-like_N"/>
</dbReference>
<keyword evidence="10" id="KW-0472">Membrane</keyword>
<dbReference type="UniPathway" id="UPA00378"/>
<feature type="chain" id="PRO_5015308988" description="GDP-Man:Man(1)GlcNAc(2)-PP-Dol alpha-1,3-mannosyltransferase" evidence="17">
    <location>
        <begin position="16"/>
        <end position="1384"/>
    </location>
</feature>
<dbReference type="GO" id="GO:0005789">
    <property type="term" value="C:endoplasmic reticulum membrane"/>
    <property type="evidence" value="ECO:0007669"/>
    <property type="project" value="UniProtKB-SubCell"/>
</dbReference>
<gene>
    <name evidence="20" type="ORF">FCC1311_009222</name>
</gene>
<accession>A0A2R5GAJ0</accession>
<keyword evidence="7" id="KW-0812">Transmembrane</keyword>
<dbReference type="InterPro" id="IPR016024">
    <property type="entry name" value="ARM-type_fold"/>
</dbReference>
<evidence type="ECO:0000259" key="19">
    <source>
        <dbReference type="Pfam" id="PF13439"/>
    </source>
</evidence>
<dbReference type="PANTHER" id="PTHR45918">
    <property type="entry name" value="ALPHA-1,3/1,6-MANNOSYLTRANSFERASE ALG2"/>
    <property type="match status" value="1"/>
</dbReference>
<dbReference type="SUPFAM" id="SSF48371">
    <property type="entry name" value="ARM repeat"/>
    <property type="match status" value="1"/>
</dbReference>
<feature type="domain" description="Glycosyltransferase subfamily 4-like N-terminal" evidence="19">
    <location>
        <begin position="19"/>
        <end position="116"/>
    </location>
</feature>
<evidence type="ECO:0000256" key="8">
    <source>
        <dbReference type="ARBA" id="ARBA00022824"/>
    </source>
</evidence>
<evidence type="ECO:0000256" key="2">
    <source>
        <dbReference type="ARBA" id="ARBA00004922"/>
    </source>
</evidence>
<evidence type="ECO:0000256" key="17">
    <source>
        <dbReference type="SAM" id="SignalP"/>
    </source>
</evidence>
<keyword evidence="21" id="KW-1185">Reference proteome</keyword>
<dbReference type="EMBL" id="BEYU01000008">
    <property type="protein sequence ID" value="GBG24704.1"/>
    <property type="molecule type" value="Genomic_DNA"/>
</dbReference>
<evidence type="ECO:0000256" key="13">
    <source>
        <dbReference type="ARBA" id="ARBA00032874"/>
    </source>
</evidence>
<proteinExistence type="predicted"/>
<protein>
    <recommendedName>
        <fullName evidence="11">GDP-Man:Man(1)GlcNAc(2)-PP-Dol alpha-1,3-mannosyltransferase</fullName>
        <ecNumber evidence="4">2.4.1.132</ecNumber>
        <ecNumber evidence="3">2.4.1.257</ecNumber>
    </recommendedName>
    <alternativeName>
        <fullName evidence="13">GDP-Man:Man(1)GlcNAc(2)-PP-dolichol mannosyltransferase</fullName>
    </alternativeName>
    <alternativeName>
        <fullName evidence="12">GDP-Man:Man(2)GlcNAc(2)-PP-Dol alpha-1,6-mannosyltransferase</fullName>
    </alternativeName>
</protein>
<evidence type="ECO:0000256" key="7">
    <source>
        <dbReference type="ARBA" id="ARBA00022692"/>
    </source>
</evidence>
<dbReference type="GO" id="GO:0102704">
    <property type="term" value="F:GDP-Man:Man(2)GlcNAc(2)-PP-Dol alpha-1,6-mannosyltransferase activity"/>
    <property type="evidence" value="ECO:0007669"/>
    <property type="project" value="UniProtKB-EC"/>
</dbReference>
<evidence type="ECO:0000256" key="14">
    <source>
        <dbReference type="ARBA" id="ARBA00045103"/>
    </source>
</evidence>
<comment type="subcellular location">
    <subcellularLocation>
        <location evidence="1">Endoplasmic reticulum membrane</location>
    </subcellularLocation>
</comment>
<dbReference type="OrthoDB" id="448893at2759"/>
<keyword evidence="6 20" id="KW-0808">Transferase</keyword>
<dbReference type="InterPro" id="IPR000225">
    <property type="entry name" value="Armadillo"/>
</dbReference>
<dbReference type="PANTHER" id="PTHR45918:SF1">
    <property type="entry name" value="ALPHA-1,3_1,6-MANNOSYLTRANSFERASE ALG2"/>
    <property type="match status" value="1"/>
</dbReference>
<dbReference type="SUPFAM" id="SSF53756">
    <property type="entry name" value="UDP-Glycosyltransferase/glycogen phosphorylase"/>
    <property type="match status" value="1"/>
</dbReference>
<evidence type="ECO:0000256" key="15">
    <source>
        <dbReference type="ARBA" id="ARBA00045104"/>
    </source>
</evidence>
<organism evidence="20 21">
    <name type="scientific">Hondaea fermentalgiana</name>
    <dbReference type="NCBI Taxonomy" id="2315210"/>
    <lineage>
        <taxon>Eukaryota</taxon>
        <taxon>Sar</taxon>
        <taxon>Stramenopiles</taxon>
        <taxon>Bigyra</taxon>
        <taxon>Labyrinthulomycetes</taxon>
        <taxon>Thraustochytrida</taxon>
        <taxon>Thraustochytriidae</taxon>
        <taxon>Hondaea</taxon>
    </lineage>
</organism>
<keyword evidence="17" id="KW-0732">Signal</keyword>
<dbReference type="GO" id="GO:0004378">
    <property type="term" value="F:GDP-Man:Man(1)GlcNAc(2)-PP-Dol alpha-1,3-mannosyltransferase activity"/>
    <property type="evidence" value="ECO:0007669"/>
    <property type="project" value="UniProtKB-EC"/>
</dbReference>
<dbReference type="Gene3D" id="1.25.10.10">
    <property type="entry name" value="Leucine-rich Repeat Variant"/>
    <property type="match status" value="2"/>
</dbReference>
<evidence type="ECO:0000256" key="6">
    <source>
        <dbReference type="ARBA" id="ARBA00022679"/>
    </source>
</evidence>
<dbReference type="SMART" id="SM00185">
    <property type="entry name" value="ARM"/>
    <property type="match status" value="4"/>
</dbReference>
<keyword evidence="9" id="KW-1133">Transmembrane helix</keyword>
<evidence type="ECO:0000256" key="12">
    <source>
        <dbReference type="ARBA" id="ARBA00032333"/>
    </source>
</evidence>
<comment type="catalytic activity">
    <reaction evidence="15">
        <text>an alpha-D-Man-(1-&gt;3)-beta-D-Man-(1-&gt;4)-beta-D-GlcNAc-(1-&gt;4)-alpha-D-GlcNAc-diphospho-di-trans,poly-cis-dolichol + GDP-alpha-D-mannose = an alpha-D-Man-(1-&gt;3)-[alpha-D-Man-(1-&gt;6)]-beta-D-Man-(1-&gt;4)-beta-D-GlcNAc-(1-&gt;4)-alpha-D-GlcNAc-diphospho-di-trans,poly-cis-dolichol + GDP + H(+)</text>
        <dbReference type="Rhea" id="RHEA:29519"/>
        <dbReference type="Rhea" id="RHEA-COMP:19513"/>
        <dbReference type="Rhea" id="RHEA-COMP:19515"/>
        <dbReference type="ChEBI" id="CHEBI:15378"/>
        <dbReference type="ChEBI" id="CHEBI:57527"/>
        <dbReference type="ChEBI" id="CHEBI:58189"/>
        <dbReference type="ChEBI" id="CHEBI:132510"/>
        <dbReference type="ChEBI" id="CHEBI:132511"/>
        <dbReference type="EC" id="2.4.1.257"/>
    </reaction>
    <physiologicalReaction direction="left-to-right" evidence="15">
        <dbReference type="Rhea" id="RHEA:29520"/>
    </physiologicalReaction>
</comment>
<evidence type="ECO:0000256" key="11">
    <source>
        <dbReference type="ARBA" id="ARBA00032047"/>
    </source>
</evidence>
<name>A0A2R5GAJ0_9STRA</name>
<feature type="repeat" description="ARM" evidence="16">
    <location>
        <begin position="1106"/>
        <end position="1155"/>
    </location>
</feature>
<feature type="domain" description="Glycosyl transferase family 1" evidence="18">
    <location>
        <begin position="153"/>
        <end position="319"/>
    </location>
</feature>
<evidence type="ECO:0000256" key="10">
    <source>
        <dbReference type="ARBA" id="ARBA00023136"/>
    </source>
</evidence>
<dbReference type="InterPro" id="IPR011989">
    <property type="entry name" value="ARM-like"/>
</dbReference>
<dbReference type="Proteomes" id="UP000241890">
    <property type="component" value="Unassembled WGS sequence"/>
</dbReference>
<evidence type="ECO:0000313" key="20">
    <source>
        <dbReference type="EMBL" id="GBG24704.1"/>
    </source>
</evidence>
<keyword evidence="5 20" id="KW-0328">Glycosyltransferase</keyword>